<dbReference type="AlphaFoldDB" id="C4XEL3"/>
<evidence type="ECO:0000259" key="8">
    <source>
        <dbReference type="PROSITE" id="PS50928"/>
    </source>
</evidence>
<feature type="transmembrane region" description="Helical" evidence="7">
    <location>
        <begin position="194"/>
        <end position="212"/>
    </location>
</feature>
<feature type="transmembrane region" description="Helical" evidence="7">
    <location>
        <begin position="248"/>
        <end position="274"/>
    </location>
</feature>
<evidence type="ECO:0000256" key="6">
    <source>
        <dbReference type="ARBA" id="ARBA00023136"/>
    </source>
</evidence>
<accession>C4XEL3</accession>
<dbReference type="EMBL" id="AP009608">
    <property type="protein sequence ID" value="BAH69585.1"/>
    <property type="molecule type" value="Genomic_DNA"/>
</dbReference>
<dbReference type="Proteomes" id="UP000006810">
    <property type="component" value="Chromosome"/>
</dbReference>
<feature type="transmembrane region" description="Helical" evidence="7">
    <location>
        <begin position="294"/>
        <end position="320"/>
    </location>
</feature>
<feature type="transmembrane region" description="Helical" evidence="7">
    <location>
        <begin position="110"/>
        <end position="135"/>
    </location>
</feature>
<dbReference type="HOGENOM" id="CLU_036879_1_2_14"/>
<feature type="transmembrane region" description="Helical" evidence="7">
    <location>
        <begin position="12"/>
        <end position="37"/>
    </location>
</feature>
<evidence type="ECO:0000256" key="2">
    <source>
        <dbReference type="ARBA" id="ARBA00022448"/>
    </source>
</evidence>
<feature type="transmembrane region" description="Helical" evidence="7">
    <location>
        <begin position="147"/>
        <end position="168"/>
    </location>
</feature>
<proteinExistence type="inferred from homology"/>
<organism evidence="9 10">
    <name type="scientific">Mycoplasmopsis fermentans (strain ATCC 19989 / NBRC 14854 / NCTC 10117 / PG18)</name>
    <name type="common">Mycoplasma fermentans</name>
    <dbReference type="NCBI Taxonomy" id="496833"/>
    <lineage>
        <taxon>Bacteria</taxon>
        <taxon>Bacillati</taxon>
        <taxon>Mycoplasmatota</taxon>
        <taxon>Mycoplasmoidales</taxon>
        <taxon>Metamycoplasmataceae</taxon>
        <taxon>Mycoplasmopsis</taxon>
    </lineage>
</organism>
<evidence type="ECO:0000256" key="4">
    <source>
        <dbReference type="ARBA" id="ARBA00022692"/>
    </source>
</evidence>
<keyword evidence="6 7" id="KW-0472">Membrane</keyword>
<comment type="similarity">
    <text evidence="7">Belongs to the binding-protein-dependent transport system permease family.</text>
</comment>
<dbReference type="Pfam" id="PF00528">
    <property type="entry name" value="BPD_transp_1"/>
    <property type="match status" value="1"/>
</dbReference>
<dbReference type="PANTHER" id="PTHR30465:SF0">
    <property type="entry name" value="OLIGOPEPTIDE TRANSPORT SYSTEM PERMEASE PROTEIN APPB"/>
    <property type="match status" value="1"/>
</dbReference>
<name>C4XEL3_MYCFP</name>
<dbReference type="PANTHER" id="PTHR30465">
    <property type="entry name" value="INNER MEMBRANE ABC TRANSPORTER"/>
    <property type="match status" value="1"/>
</dbReference>
<evidence type="ECO:0000256" key="5">
    <source>
        <dbReference type="ARBA" id="ARBA00022989"/>
    </source>
</evidence>
<evidence type="ECO:0000313" key="9">
    <source>
        <dbReference type="EMBL" id="BAH69585.1"/>
    </source>
</evidence>
<keyword evidence="5 7" id="KW-1133">Transmembrane helix</keyword>
<evidence type="ECO:0000313" key="10">
    <source>
        <dbReference type="Proteomes" id="UP000006810"/>
    </source>
</evidence>
<dbReference type="PATRIC" id="fig|496833.3.peg.748"/>
<dbReference type="GO" id="GO:0005886">
    <property type="term" value="C:plasma membrane"/>
    <property type="evidence" value="ECO:0007669"/>
    <property type="project" value="UniProtKB-SubCell"/>
</dbReference>
<evidence type="ECO:0000256" key="1">
    <source>
        <dbReference type="ARBA" id="ARBA00004651"/>
    </source>
</evidence>
<keyword evidence="10" id="KW-1185">Reference proteome</keyword>
<sequence>MYIYKKTMVKYIFKRIAFAILTLFIIIIFSYSIIIAFQQNPYRIAALEEGLSKLEVQQKLQQAEEFDQTPGIVKLFNYLINIFQFNYGEVYVYKSEYETIPEMFFEPLQWTILISLPAFVISAILGVAIGVLAGYKRGTIWDTLINIFIFIFVAVPSFVLAPFFLNIFNKLGFGRTFVSPYETDSSWAKTIKSIIPPITLLTLGSLSVYTLYSRNQVITVLTSNYILIAKTKGLSGSKIFFKYVFRNISIPLAAIIIPSYIGLLSGSIIIERFWLVKGTSDLIVNAFPKGETNIVMFNILFFTTLSLFTEVLVDVTFTLIDPRIKYSKSGGINWFEVIRASRFRRKAEKELFKQQDQELLMKGAN</sequence>
<feature type="domain" description="ABC transmembrane type-1" evidence="8">
    <location>
        <begin position="108"/>
        <end position="313"/>
    </location>
</feature>
<dbReference type="InterPro" id="IPR035906">
    <property type="entry name" value="MetI-like_sf"/>
</dbReference>
<keyword evidence="4 7" id="KW-0812">Transmembrane</keyword>
<comment type="subcellular location">
    <subcellularLocation>
        <location evidence="1 7">Cell membrane</location>
        <topology evidence="1 7">Multi-pass membrane protein</topology>
    </subcellularLocation>
</comment>
<dbReference type="Gene3D" id="1.10.3720.10">
    <property type="entry name" value="MetI-like"/>
    <property type="match status" value="1"/>
</dbReference>
<reference evidence="9 10" key="1">
    <citation type="journal article" date="2009" name="Curr. Microbiol.">
        <title>Molecular cloning and expression of a novel cholinephosphotransferase involved in glycoglycerophospholipid biosynthesis of Mycoplasma fermentans.</title>
        <authorList>
            <person name="Ishida N."/>
            <person name="Irikura D."/>
            <person name="Matsuda K."/>
            <person name="Sato S."/>
            <person name="Asano K."/>
        </authorList>
    </citation>
    <scope>NUCLEOTIDE SEQUENCE [LARGE SCALE GENOMIC DNA]</scope>
    <source>
        <strain evidence="10">ATCC 19989 / NBRC 14854 / NCTC 10117 / PG18</strain>
    </source>
</reference>
<evidence type="ECO:0000256" key="3">
    <source>
        <dbReference type="ARBA" id="ARBA00022475"/>
    </source>
</evidence>
<dbReference type="SUPFAM" id="SSF161098">
    <property type="entry name" value="MetI-like"/>
    <property type="match status" value="1"/>
</dbReference>
<evidence type="ECO:0000256" key="7">
    <source>
        <dbReference type="RuleBase" id="RU363032"/>
    </source>
</evidence>
<protein>
    <recommendedName>
        <fullName evidence="8">ABC transmembrane type-1 domain-containing protein</fullName>
    </recommendedName>
</protein>
<dbReference type="KEGG" id="mfp:MBIO_0320"/>
<dbReference type="GO" id="GO:0055085">
    <property type="term" value="P:transmembrane transport"/>
    <property type="evidence" value="ECO:0007669"/>
    <property type="project" value="InterPro"/>
</dbReference>
<dbReference type="CDD" id="cd06261">
    <property type="entry name" value="TM_PBP2"/>
    <property type="match status" value="1"/>
</dbReference>
<gene>
    <name evidence="9" type="ordered locus">MBIO_0320</name>
</gene>
<dbReference type="eggNOG" id="COG0601">
    <property type="taxonomic scope" value="Bacteria"/>
</dbReference>
<keyword evidence="2 7" id="KW-0813">Transport</keyword>
<dbReference type="PROSITE" id="PS50928">
    <property type="entry name" value="ABC_TM1"/>
    <property type="match status" value="1"/>
</dbReference>
<keyword evidence="3" id="KW-1003">Cell membrane</keyword>
<dbReference type="InterPro" id="IPR000515">
    <property type="entry name" value="MetI-like"/>
</dbReference>